<evidence type="ECO:0000256" key="5">
    <source>
        <dbReference type="ARBA" id="ARBA00022692"/>
    </source>
</evidence>
<sequence length="727" mass="78743">MKSTILATSLALLLPVQAALADNTENTATLPQIVVSASRDDATLAEIPQSTTIITRKDIEASPAQTVDQLLRNVAGINLSTVPAVSKDPTGQSLGMRGLGNVTVLVLLDGVPIMDPFYGTVQWSKVPLANVDRIEIVRGGSVVWGNMAVGGVINIVTKKPTDNSGTVTASYGSFGTRSVSLNQNFKVNDKLAFNFSVDQLDSHGYQLTPAQYLWRFPNKGPIWTRDTNVQLITYLHPWASLTGYIRFGYHINDEEISYQYGRNRQTSPDFATSFTQKLNKHSSVTASAWAQEVSFDKYNGASCYWKASGGCLSLPATLTGLPAAQAGDRIDQYYTQHGDQSYHEVGFSTMYSRTIGKIWRDFQVGVDYRRLSASDSELIYNTPTVFGSPTGTLAASVGGSGVQSYSGLFLQTRIAPIDPLLITLAARVDRFSSSIASTEGNNPQLGGGTTVTRFDPSISARYFVTDDLSLRASLNRTFRGPGLNNTLRSYGSAASTPSIADPSLVPQNMLEREIGLDYDRGPLDLSATYFSYSIKNAILSTTSPASGAPSAYQQALCRDFLAGSSGTTCNFYSNAGNERSRGVELIGSYRVMPQLGFNGSFTWTDATLTSTTSNTPLGVQIAGIPRLMGNFGVTWTPFSQLELTAQAHYIGRMNYASSISTGTHTQGSNTVFDIGARYHVTRAIDVTLAIDNLTNRTYTDNTWTYNSPYTQTLSPPRMAFVGVQAKY</sequence>
<evidence type="ECO:0000256" key="12">
    <source>
        <dbReference type="RuleBase" id="RU003357"/>
    </source>
</evidence>
<evidence type="ECO:0000256" key="3">
    <source>
        <dbReference type="ARBA" id="ARBA00022448"/>
    </source>
</evidence>
<dbReference type="GO" id="GO:0015344">
    <property type="term" value="F:siderophore uptake transmembrane transporter activity"/>
    <property type="evidence" value="ECO:0007669"/>
    <property type="project" value="TreeGrafter"/>
</dbReference>
<keyword evidence="4 11" id="KW-1134">Transmembrane beta strand</keyword>
<name>A0AB37AQV3_9BURK</name>
<reference evidence="16 17" key="1">
    <citation type="submission" date="2018-03" db="EMBL/GenBank/DDBJ databases">
        <authorList>
            <person name="Nguyen K."/>
            <person name="Fouts D."/>
            <person name="Sutton G."/>
        </authorList>
    </citation>
    <scope>NUCLEOTIDE SEQUENCE [LARGE SCALE GENOMIC DNA]</scope>
    <source>
        <strain evidence="16 17">AU14328</strain>
    </source>
</reference>
<keyword evidence="6 13" id="KW-0732">Signal</keyword>
<evidence type="ECO:0000313" key="17">
    <source>
        <dbReference type="Proteomes" id="UP000237811"/>
    </source>
</evidence>
<evidence type="ECO:0000259" key="15">
    <source>
        <dbReference type="Pfam" id="PF07715"/>
    </source>
</evidence>
<evidence type="ECO:0000256" key="9">
    <source>
        <dbReference type="ARBA" id="ARBA00023170"/>
    </source>
</evidence>
<evidence type="ECO:0000259" key="14">
    <source>
        <dbReference type="Pfam" id="PF00593"/>
    </source>
</evidence>
<dbReference type="InterPro" id="IPR000531">
    <property type="entry name" value="Beta-barrel_TonB"/>
</dbReference>
<keyword evidence="5 11" id="KW-0812">Transmembrane</keyword>
<dbReference type="GO" id="GO:0009279">
    <property type="term" value="C:cell outer membrane"/>
    <property type="evidence" value="ECO:0007669"/>
    <property type="project" value="UniProtKB-SubCell"/>
</dbReference>
<evidence type="ECO:0000313" key="16">
    <source>
        <dbReference type="EMBL" id="PRE45491.1"/>
    </source>
</evidence>
<feature type="domain" description="TonB-dependent receptor plug" evidence="15">
    <location>
        <begin position="44"/>
        <end position="152"/>
    </location>
</feature>
<evidence type="ECO:0000256" key="13">
    <source>
        <dbReference type="SAM" id="SignalP"/>
    </source>
</evidence>
<dbReference type="Pfam" id="PF07715">
    <property type="entry name" value="Plug"/>
    <property type="match status" value="1"/>
</dbReference>
<dbReference type="PANTHER" id="PTHR30069:SF29">
    <property type="entry name" value="HEMOGLOBIN AND HEMOGLOBIN-HAPTOGLOBIN-BINDING PROTEIN 1-RELATED"/>
    <property type="match status" value="1"/>
</dbReference>
<evidence type="ECO:0008006" key="18">
    <source>
        <dbReference type="Google" id="ProtNLM"/>
    </source>
</evidence>
<keyword evidence="8 11" id="KW-0472">Membrane</keyword>
<protein>
    <recommendedName>
        <fullName evidence="18">TonB-dependent receptor</fullName>
    </recommendedName>
</protein>
<dbReference type="SUPFAM" id="SSF56935">
    <property type="entry name" value="Porins"/>
    <property type="match status" value="1"/>
</dbReference>
<gene>
    <name evidence="16" type="ORF">C6P99_19565</name>
</gene>
<feature type="signal peptide" evidence="13">
    <location>
        <begin position="1"/>
        <end position="21"/>
    </location>
</feature>
<keyword evidence="7 12" id="KW-0798">TonB box</keyword>
<proteinExistence type="inferred from homology"/>
<feature type="domain" description="TonB-dependent receptor-like beta-barrel" evidence="14">
    <location>
        <begin position="236"/>
        <end position="693"/>
    </location>
</feature>
<keyword evidence="9" id="KW-0675">Receptor</keyword>
<evidence type="ECO:0000256" key="8">
    <source>
        <dbReference type="ARBA" id="ARBA00023136"/>
    </source>
</evidence>
<dbReference type="EMBL" id="PVFR01000058">
    <property type="protein sequence ID" value="PRE45491.1"/>
    <property type="molecule type" value="Genomic_DNA"/>
</dbReference>
<comment type="subcellular location">
    <subcellularLocation>
        <location evidence="1 11">Cell outer membrane</location>
        <topology evidence="1 11">Multi-pass membrane protein</topology>
    </subcellularLocation>
</comment>
<dbReference type="Gene3D" id="2.40.170.20">
    <property type="entry name" value="TonB-dependent receptor, beta-barrel domain"/>
    <property type="match status" value="1"/>
</dbReference>
<evidence type="ECO:0000256" key="1">
    <source>
        <dbReference type="ARBA" id="ARBA00004571"/>
    </source>
</evidence>
<evidence type="ECO:0000256" key="6">
    <source>
        <dbReference type="ARBA" id="ARBA00022729"/>
    </source>
</evidence>
<accession>A0AB37AQV3</accession>
<evidence type="ECO:0000256" key="7">
    <source>
        <dbReference type="ARBA" id="ARBA00023077"/>
    </source>
</evidence>
<dbReference type="RefSeq" id="WP_105777622.1">
    <property type="nucleotide sequence ID" value="NZ_PVFQ01000024.1"/>
</dbReference>
<dbReference type="PANTHER" id="PTHR30069">
    <property type="entry name" value="TONB-DEPENDENT OUTER MEMBRANE RECEPTOR"/>
    <property type="match status" value="1"/>
</dbReference>
<keyword evidence="10 11" id="KW-0998">Cell outer membrane</keyword>
<evidence type="ECO:0000256" key="10">
    <source>
        <dbReference type="ARBA" id="ARBA00023237"/>
    </source>
</evidence>
<keyword evidence="3 11" id="KW-0813">Transport</keyword>
<dbReference type="InterPro" id="IPR036942">
    <property type="entry name" value="Beta-barrel_TonB_sf"/>
</dbReference>
<dbReference type="Pfam" id="PF00593">
    <property type="entry name" value="TonB_dep_Rec_b-barrel"/>
    <property type="match status" value="1"/>
</dbReference>
<organism evidence="16 17">
    <name type="scientific">Burkholderia multivorans</name>
    <dbReference type="NCBI Taxonomy" id="87883"/>
    <lineage>
        <taxon>Bacteria</taxon>
        <taxon>Pseudomonadati</taxon>
        <taxon>Pseudomonadota</taxon>
        <taxon>Betaproteobacteria</taxon>
        <taxon>Burkholderiales</taxon>
        <taxon>Burkholderiaceae</taxon>
        <taxon>Burkholderia</taxon>
        <taxon>Burkholderia cepacia complex</taxon>
    </lineage>
</organism>
<dbReference type="CDD" id="cd01347">
    <property type="entry name" value="ligand_gated_channel"/>
    <property type="match status" value="1"/>
</dbReference>
<comment type="caution">
    <text evidence="16">The sequence shown here is derived from an EMBL/GenBank/DDBJ whole genome shotgun (WGS) entry which is preliminary data.</text>
</comment>
<dbReference type="InterPro" id="IPR037066">
    <property type="entry name" value="Plug_dom_sf"/>
</dbReference>
<dbReference type="AlphaFoldDB" id="A0AB37AQV3"/>
<dbReference type="Gene3D" id="2.170.130.10">
    <property type="entry name" value="TonB-dependent receptor, plug domain"/>
    <property type="match status" value="1"/>
</dbReference>
<dbReference type="InterPro" id="IPR039426">
    <property type="entry name" value="TonB-dep_rcpt-like"/>
</dbReference>
<evidence type="ECO:0000256" key="11">
    <source>
        <dbReference type="PROSITE-ProRule" id="PRU01360"/>
    </source>
</evidence>
<comment type="similarity">
    <text evidence="2 11 12">Belongs to the TonB-dependent receptor family.</text>
</comment>
<dbReference type="Proteomes" id="UP000237811">
    <property type="component" value="Unassembled WGS sequence"/>
</dbReference>
<dbReference type="InterPro" id="IPR012910">
    <property type="entry name" value="Plug_dom"/>
</dbReference>
<feature type="chain" id="PRO_5044228414" description="TonB-dependent receptor" evidence="13">
    <location>
        <begin position="22"/>
        <end position="727"/>
    </location>
</feature>
<evidence type="ECO:0000256" key="4">
    <source>
        <dbReference type="ARBA" id="ARBA00022452"/>
    </source>
</evidence>
<evidence type="ECO:0000256" key="2">
    <source>
        <dbReference type="ARBA" id="ARBA00009810"/>
    </source>
</evidence>
<dbReference type="GO" id="GO:0044718">
    <property type="term" value="P:siderophore transmembrane transport"/>
    <property type="evidence" value="ECO:0007669"/>
    <property type="project" value="TreeGrafter"/>
</dbReference>
<dbReference type="PROSITE" id="PS52016">
    <property type="entry name" value="TONB_DEPENDENT_REC_3"/>
    <property type="match status" value="1"/>
</dbReference>